<dbReference type="InterPro" id="IPR053281">
    <property type="entry name" value="Double_zinc_ribbon"/>
</dbReference>
<keyword evidence="3" id="KW-1185">Reference proteome</keyword>
<proteinExistence type="predicted"/>
<dbReference type="InterPro" id="IPR031493">
    <property type="entry name" value="Zinc_ribbon_15"/>
</dbReference>
<dbReference type="EMBL" id="FQTY01000014">
    <property type="protein sequence ID" value="SHE98558.1"/>
    <property type="molecule type" value="Genomic_DNA"/>
</dbReference>
<organism evidence="2 3">
    <name type="scientific">Tissierella praeacuta DSM 18095</name>
    <dbReference type="NCBI Taxonomy" id="1123404"/>
    <lineage>
        <taxon>Bacteria</taxon>
        <taxon>Bacillati</taxon>
        <taxon>Bacillota</taxon>
        <taxon>Tissierellia</taxon>
        <taxon>Tissierellales</taxon>
        <taxon>Tissierellaceae</taxon>
        <taxon>Tissierella</taxon>
    </lineage>
</organism>
<evidence type="ECO:0000259" key="1">
    <source>
        <dbReference type="Pfam" id="PF17032"/>
    </source>
</evidence>
<dbReference type="GeneID" id="90995949"/>
<dbReference type="Pfam" id="PF17032">
    <property type="entry name" value="Zn_ribbon_15"/>
    <property type="match status" value="1"/>
</dbReference>
<dbReference type="PANTHER" id="PTHR36718">
    <property type="entry name" value="OS05G0435400 PROTEIN"/>
    <property type="match status" value="1"/>
</dbReference>
<dbReference type="Proteomes" id="UP000184114">
    <property type="component" value="Unassembled WGS sequence"/>
</dbReference>
<protein>
    <submittedName>
        <fullName evidence="2">Zinc-ribbon family protein</fullName>
    </submittedName>
</protein>
<accession>A0A1M4XYQ4</accession>
<dbReference type="RefSeq" id="WP_072976653.1">
    <property type="nucleotide sequence ID" value="NZ_FQTY01000014.1"/>
</dbReference>
<dbReference type="PANTHER" id="PTHR36718:SF1">
    <property type="entry name" value="DOUBLE ZINC RIBBON PROTEIN MJ0416"/>
    <property type="match status" value="1"/>
</dbReference>
<gene>
    <name evidence="2" type="ORF">SAMN02745784_02437</name>
</gene>
<evidence type="ECO:0000313" key="2">
    <source>
        <dbReference type="EMBL" id="SHE98558.1"/>
    </source>
</evidence>
<reference evidence="3" key="1">
    <citation type="submission" date="2016-11" db="EMBL/GenBank/DDBJ databases">
        <authorList>
            <person name="Varghese N."/>
            <person name="Submissions S."/>
        </authorList>
    </citation>
    <scope>NUCLEOTIDE SEQUENCE [LARGE SCALE GENOMIC DNA]</scope>
    <source>
        <strain evidence="3">DSM 18095</strain>
    </source>
</reference>
<dbReference type="AlphaFoldDB" id="A0A1M4XYQ4"/>
<name>A0A1M4XYQ4_9FIRM</name>
<dbReference type="STRING" id="1123404.SAMN02745784_02437"/>
<feature type="domain" description="Zinc-ribbon 15" evidence="1">
    <location>
        <begin position="20"/>
        <end position="119"/>
    </location>
</feature>
<sequence>MFFVFGISTKEKDIDFVQTIICPSCNSYGRLEMFMTYTYFSLFFIPVFKWNKKYYVRSTCCDSIYTIDNNLGQAIERGEMTNIKESDLHPININYHKQQVCPNCNYSIDEDFEYCPKCGRKL</sequence>
<evidence type="ECO:0000313" key="3">
    <source>
        <dbReference type="Proteomes" id="UP000184114"/>
    </source>
</evidence>